<feature type="transmembrane region" description="Helical" evidence="5">
    <location>
        <begin position="314"/>
        <end position="333"/>
    </location>
</feature>
<feature type="transmembrane region" description="Helical" evidence="5">
    <location>
        <begin position="81"/>
        <end position="100"/>
    </location>
</feature>
<evidence type="ECO:0000256" key="5">
    <source>
        <dbReference type="SAM" id="Phobius"/>
    </source>
</evidence>
<dbReference type="GO" id="GO:0022857">
    <property type="term" value="F:transmembrane transporter activity"/>
    <property type="evidence" value="ECO:0007669"/>
    <property type="project" value="InterPro"/>
</dbReference>
<keyword evidence="3 5" id="KW-0472">Membrane</keyword>
<feature type="transmembrane region" description="Helical" evidence="5">
    <location>
        <begin position="200"/>
        <end position="218"/>
    </location>
</feature>
<gene>
    <name evidence="7" type="ORF">CFB84_26590</name>
</gene>
<feature type="compositionally biased region" description="Polar residues" evidence="4">
    <location>
        <begin position="436"/>
        <end position="451"/>
    </location>
</feature>
<evidence type="ECO:0000256" key="3">
    <source>
        <dbReference type="ARBA" id="ARBA00023136"/>
    </source>
</evidence>
<feature type="transmembrane region" description="Helical" evidence="5">
    <location>
        <begin position="406"/>
        <end position="423"/>
    </location>
</feature>
<protein>
    <submittedName>
        <fullName evidence="7">MFS transporter</fullName>
    </submittedName>
</protein>
<dbReference type="InterPro" id="IPR052952">
    <property type="entry name" value="MFS-Transporter"/>
</dbReference>
<feature type="transmembrane region" description="Helical" evidence="5">
    <location>
        <begin position="112"/>
        <end position="132"/>
    </location>
</feature>
<feature type="transmembrane region" description="Helical" evidence="5">
    <location>
        <begin position="43"/>
        <end position="69"/>
    </location>
</feature>
<dbReference type="Proteomes" id="UP000214600">
    <property type="component" value="Unassembled WGS sequence"/>
</dbReference>
<sequence length="451" mass="47047">MDAPPYALNADARGSTASRARVSRNSHEPWNGVVRLKSADYRWYVLGVSTLTQLTAALASQGIGVWGTFAQKTFGLSLGQIGGLATFSNVAPILGLALVGRVLDQYGERWPVVLGLAILSVAMTLVALSSGYGGLVAGMLMIGVGYSPVQPGGSRAIYHWFPPGERGLAMGIRQAALPLGGALAAALFPALLIHTDWARAMLGASAVLATSAIVYGAVFRNSPRHAQRASASARRGLMPHLRDAGFRRISVVGVVLVGAQTAISIFWAIFAQRRFGYSPTDAAWVLFIVQLSGSVGRIALSAISDRVADGKRRLVTLCLGATPVALITAASLPAHSAPWVVGAFSTLIGVCCFGWYGPWVVWLSDSAEDGQVGEVLGAAMAINQIAIASVPAMFGFVSDIVPAPALPWYCISGLLGLAFAWTFRASLKARGASPAGGSTDTGNATKCQPLR</sequence>
<dbReference type="EMBL" id="NKFA01000010">
    <property type="protein sequence ID" value="OXI39464.1"/>
    <property type="molecule type" value="Genomic_DNA"/>
</dbReference>
<evidence type="ECO:0000259" key="6">
    <source>
        <dbReference type="PROSITE" id="PS50850"/>
    </source>
</evidence>
<feature type="transmembrane region" description="Helical" evidence="5">
    <location>
        <begin position="175"/>
        <end position="194"/>
    </location>
</feature>
<reference evidence="7 8" key="2">
    <citation type="submission" date="2017-08" db="EMBL/GenBank/DDBJ databases">
        <title>WGS of novel Burkholderia cepaca complex species.</title>
        <authorList>
            <person name="Lipuma J."/>
            <person name="Spilker T."/>
        </authorList>
    </citation>
    <scope>NUCLEOTIDE SEQUENCE [LARGE SCALE GENOMIC DNA]</scope>
    <source>
        <strain evidence="7 8">AU17325</strain>
    </source>
</reference>
<accession>A0A228IAI6</accession>
<dbReference type="PANTHER" id="PTHR23527:SF1">
    <property type="entry name" value="BLL3282 PROTEIN"/>
    <property type="match status" value="1"/>
</dbReference>
<evidence type="ECO:0000313" key="8">
    <source>
        <dbReference type="Proteomes" id="UP000214600"/>
    </source>
</evidence>
<dbReference type="PROSITE" id="PS50850">
    <property type="entry name" value="MFS"/>
    <property type="match status" value="1"/>
</dbReference>
<keyword evidence="2 5" id="KW-1133">Transmembrane helix</keyword>
<feature type="domain" description="Major facilitator superfamily (MFS) profile" evidence="6">
    <location>
        <begin position="45"/>
        <end position="428"/>
    </location>
</feature>
<dbReference type="Pfam" id="PF07690">
    <property type="entry name" value="MFS_1"/>
    <property type="match status" value="1"/>
</dbReference>
<dbReference type="PANTHER" id="PTHR23527">
    <property type="entry name" value="BLL3282 PROTEIN"/>
    <property type="match status" value="1"/>
</dbReference>
<proteinExistence type="predicted"/>
<feature type="transmembrane region" description="Helical" evidence="5">
    <location>
        <begin position="339"/>
        <end position="363"/>
    </location>
</feature>
<keyword evidence="1 5" id="KW-0812">Transmembrane</keyword>
<feature type="region of interest" description="Disordered" evidence="4">
    <location>
        <begin position="430"/>
        <end position="451"/>
    </location>
</feature>
<evidence type="ECO:0000256" key="2">
    <source>
        <dbReference type="ARBA" id="ARBA00022989"/>
    </source>
</evidence>
<feature type="transmembrane region" description="Helical" evidence="5">
    <location>
        <begin position="282"/>
        <end position="302"/>
    </location>
</feature>
<feature type="transmembrane region" description="Helical" evidence="5">
    <location>
        <begin position="375"/>
        <end position="394"/>
    </location>
</feature>
<dbReference type="InterPro" id="IPR036259">
    <property type="entry name" value="MFS_trans_sf"/>
</dbReference>
<evidence type="ECO:0000313" key="7">
    <source>
        <dbReference type="EMBL" id="OXI39464.1"/>
    </source>
</evidence>
<reference evidence="8" key="1">
    <citation type="submission" date="2017-06" db="EMBL/GenBank/DDBJ databases">
        <authorList>
            <person name="LiPuma J."/>
            <person name="Spilker T."/>
        </authorList>
    </citation>
    <scope>NUCLEOTIDE SEQUENCE [LARGE SCALE GENOMIC DNA]</scope>
    <source>
        <strain evidence="8">AU17325</strain>
    </source>
</reference>
<organism evidence="7 8">
    <name type="scientific">Burkholderia aenigmatica</name>
    <dbReference type="NCBI Taxonomy" id="2015348"/>
    <lineage>
        <taxon>Bacteria</taxon>
        <taxon>Pseudomonadati</taxon>
        <taxon>Pseudomonadota</taxon>
        <taxon>Betaproteobacteria</taxon>
        <taxon>Burkholderiales</taxon>
        <taxon>Burkholderiaceae</taxon>
        <taxon>Burkholderia</taxon>
        <taxon>Burkholderia cepacia complex</taxon>
    </lineage>
</organism>
<dbReference type="OrthoDB" id="9773404at2"/>
<dbReference type="AlphaFoldDB" id="A0A228IAI6"/>
<evidence type="ECO:0000256" key="4">
    <source>
        <dbReference type="SAM" id="MobiDB-lite"/>
    </source>
</evidence>
<dbReference type="CDD" id="cd17475">
    <property type="entry name" value="MFS_MT3072_like"/>
    <property type="match status" value="1"/>
</dbReference>
<dbReference type="Gene3D" id="1.20.1250.20">
    <property type="entry name" value="MFS general substrate transporter like domains"/>
    <property type="match status" value="2"/>
</dbReference>
<dbReference type="InterPro" id="IPR020846">
    <property type="entry name" value="MFS_dom"/>
</dbReference>
<name>A0A228IAI6_9BURK</name>
<dbReference type="SUPFAM" id="SSF103473">
    <property type="entry name" value="MFS general substrate transporter"/>
    <property type="match status" value="1"/>
</dbReference>
<evidence type="ECO:0000256" key="1">
    <source>
        <dbReference type="ARBA" id="ARBA00022692"/>
    </source>
</evidence>
<comment type="caution">
    <text evidence="7">The sequence shown here is derived from an EMBL/GenBank/DDBJ whole genome shotgun (WGS) entry which is preliminary data.</text>
</comment>
<feature type="transmembrane region" description="Helical" evidence="5">
    <location>
        <begin position="249"/>
        <end position="270"/>
    </location>
</feature>
<dbReference type="InterPro" id="IPR011701">
    <property type="entry name" value="MFS"/>
</dbReference>